<evidence type="ECO:0000313" key="2">
    <source>
        <dbReference type="Ensembl" id="ENSSPAP00000023670.1"/>
    </source>
</evidence>
<dbReference type="InterPro" id="IPR016187">
    <property type="entry name" value="CTDL_fold"/>
</dbReference>
<dbReference type="InterPro" id="IPR016186">
    <property type="entry name" value="C-type_lectin-like/link_sf"/>
</dbReference>
<dbReference type="SMART" id="SM00034">
    <property type="entry name" value="CLECT"/>
    <property type="match status" value="1"/>
</dbReference>
<dbReference type="Ensembl" id="ENSSPAT00000024049.1">
    <property type="protein sequence ID" value="ENSSPAP00000023670.1"/>
    <property type="gene ID" value="ENSSPAG00000017856.1"/>
</dbReference>
<accession>A0A3B5ARZ7</accession>
<dbReference type="PANTHER" id="PTHR45784:SF3">
    <property type="entry name" value="C-TYPE LECTIN DOMAIN FAMILY 4 MEMBER K-LIKE-RELATED"/>
    <property type="match status" value="1"/>
</dbReference>
<dbReference type="SUPFAM" id="SSF56436">
    <property type="entry name" value="C-type lectin-like"/>
    <property type="match status" value="1"/>
</dbReference>
<sequence length="140" mass="16754">MYVWTGLHLEMTDWKWSLEDDTDASFVFVNETKTWKDAQIYCRERYTDLASVRSYRENHHIMMLADGRSFWIGLYRGQWKWSDGTPVSFQKQNLQPNSNHASCGQLNHHKWRVVKCKTPTFFVSNNKPYEHTPSQLIHQR</sequence>
<evidence type="ECO:0000259" key="1">
    <source>
        <dbReference type="PROSITE" id="PS50041"/>
    </source>
</evidence>
<proteinExistence type="predicted"/>
<dbReference type="PANTHER" id="PTHR45784">
    <property type="entry name" value="C-TYPE LECTIN DOMAIN FAMILY 20 MEMBER A-RELATED"/>
    <property type="match status" value="1"/>
</dbReference>
<dbReference type="AlphaFoldDB" id="A0A3B5ARZ7"/>
<dbReference type="Gene3D" id="3.10.100.10">
    <property type="entry name" value="Mannose-Binding Protein A, subunit A"/>
    <property type="match status" value="1"/>
</dbReference>
<protein>
    <recommendedName>
        <fullName evidence="1">C-type lectin domain-containing protein</fullName>
    </recommendedName>
</protein>
<dbReference type="GeneTree" id="ENSGT01090000260530"/>
<feature type="domain" description="C-type lectin" evidence="1">
    <location>
        <begin position="26"/>
        <end position="125"/>
    </location>
</feature>
<name>A0A3B5ARZ7_9TELE</name>
<reference evidence="2" key="1">
    <citation type="submission" date="2023-09" db="UniProtKB">
        <authorList>
            <consortium name="Ensembl"/>
        </authorList>
    </citation>
    <scope>IDENTIFICATION</scope>
</reference>
<dbReference type="Pfam" id="PF00059">
    <property type="entry name" value="Lectin_C"/>
    <property type="match status" value="1"/>
</dbReference>
<dbReference type="InterPro" id="IPR001304">
    <property type="entry name" value="C-type_lectin-like"/>
</dbReference>
<dbReference type="PROSITE" id="PS50041">
    <property type="entry name" value="C_TYPE_LECTIN_2"/>
    <property type="match status" value="1"/>
</dbReference>
<organism evidence="2">
    <name type="scientific">Stegastes partitus</name>
    <name type="common">bicolor damselfish</name>
    <dbReference type="NCBI Taxonomy" id="144197"/>
    <lineage>
        <taxon>Eukaryota</taxon>
        <taxon>Metazoa</taxon>
        <taxon>Chordata</taxon>
        <taxon>Craniata</taxon>
        <taxon>Vertebrata</taxon>
        <taxon>Euteleostomi</taxon>
        <taxon>Actinopterygii</taxon>
        <taxon>Neopterygii</taxon>
        <taxon>Teleostei</taxon>
        <taxon>Neoteleostei</taxon>
        <taxon>Acanthomorphata</taxon>
        <taxon>Ovalentaria</taxon>
        <taxon>Pomacentridae</taxon>
        <taxon>Stegastes</taxon>
    </lineage>
</organism>